<sequence>MYAVHRQTDAPTAVNKSMFGHFTQTDDWEVVVACDSYLKIYKLRPAKLKSDTMECGGGQCPTNLASFELVLSEQVYGRLASVAITRLTGFQLDVILLAIDDAKLSVVGYDIETHSLVTLSMHYYEDDLFKLGFTRFEIPPMLRMDPERRCAAMTIYGAHLVVLPLVRESLYESMNIVDPSQRPGWPFSLRLTTYTVAFNAIDAKMHNVTDMCFLHGFYEPTVLLLYEPTQTTAGRVVVRQDTYQILAVSLNLKDKTHAVIWTLGNLPFDAFALLAFPKPLGGVLLFSVNSIIYLNQSVPCCGILINDNGRGFTNYPLRDRSELMVTLDGSHAALIDSANAALVLRSGLVFVVSLLFDRLNMVKEIVLTASSVRGAAPSTVSACVSSNCLFVGSAIGNSALYAYEAVEQVDVVAVTLPASDTGLNLLDDMHLYGEVIRSCTTETLVQTKFGFRRLDQLASLGPCRAITVGESSVAMVNNFYEDYVSDWLVAGGPGTDGSFTVMQRSVRPRLLTQTRVEDVLNAWSVGAQLVGSVDRSASPRPQYMLLTTKQRTVVFTLSRGITEIFDTGFEIRFETIACGNMMNGAYVVQVTKGNLVLLHRGQQVQCINLRVFEEVYQASVVDPYVALIVRHGHVLLFGLVSYRGEYRLAMSEQRLHCTVPAVALCLYKDTSGLFVVVDSVVSPSAELNLKAKLQMTTPVDEDDLLLYGERIGAEEPTEPTRRRTSDGRHTYWLVLAKDNGDLEIYSVPDLVSVQGLPLRIKEVQLLGLGPFRDRPFLFAVVEEQLLIYEAFHYPYPQERYRLSVRFKKVRHTAILQRFRRIGRDDFKLMADDFQFSEQYRRRRKRSKYDSNRSRRGERHSGRRQEAHVHQPYRLTYEAPARQLSPFENVAGYAGLFISGGYPYFCFLSKQGDLRLHPMHIDGPVVAFAPYCSPKQVRAFAYFTADGMMRVSSLPAKFDFDRSIPSMKVELGRAAHFVVYLMESHTYALTTSEQMPCHKVVTLIGDDKQFETFDREAPHFIYPTMEQFKLQLYSADTWLPVPGAELDFDEFEHVTACQEVQLKSEGSASGLQSYLAIGTVLNYGEEVLIRGRLLIIDVVEVVPEPDRPMTKFKLKVVYSKEQKGPVTSLCSLRGYLLTGMGQKVYIWQYKDNALVGISFLDLQVYVHQMASIRYLALTADAFFGVSLLRYQEEYKALSLVSRDPRPDEVLAVEFLVDRTDLSFLMTSAAGDILTYVYLPESLDSLGGQRLVPQADYHFGSQVNAFVRMRCHAQEIAGRKRQEVLQRQGLIFASSDGSVNYLLPLPEREYRLLGMLQSLLIDMLPSFAGLNVDDYRTVRFPNSCLREPTKNIIDGNICLLYLYIDALQQEDIVRQIGSSHSQIMLELAYMERQIYYY</sequence>
<dbReference type="InterPro" id="IPR058543">
    <property type="entry name" value="Beta-prop_RSE1/DDB1/CPSF1_2nd"/>
</dbReference>
<feature type="region of interest" description="Disordered" evidence="3">
    <location>
        <begin position="843"/>
        <end position="867"/>
    </location>
</feature>
<dbReference type="InterPro" id="IPR018846">
    <property type="entry name" value="Beta-prop_RSE1/DDB1/CPSF1_1st"/>
</dbReference>
<dbReference type="GO" id="GO:0003676">
    <property type="term" value="F:nucleic acid binding"/>
    <property type="evidence" value="ECO:0007669"/>
    <property type="project" value="InterPro"/>
</dbReference>
<dbReference type="PANTHER" id="PTHR10644">
    <property type="entry name" value="DNA REPAIR/RNA PROCESSING CPSF FAMILY"/>
    <property type="match status" value="1"/>
</dbReference>
<dbReference type="InterPro" id="IPR004871">
    <property type="entry name" value="RSE1/DDB1/CPSF1_C"/>
</dbReference>
<dbReference type="Gene3D" id="2.130.10.10">
    <property type="entry name" value="YVTN repeat-like/Quinoprotein amine dehydrogenase"/>
    <property type="match status" value="2"/>
</dbReference>
<gene>
    <name evidence="7" type="ORF">D917_04037</name>
</gene>
<evidence type="ECO:0000256" key="3">
    <source>
        <dbReference type="SAM" id="MobiDB-lite"/>
    </source>
</evidence>
<evidence type="ECO:0000259" key="6">
    <source>
        <dbReference type="Pfam" id="PF23726"/>
    </source>
</evidence>
<dbReference type="InterPro" id="IPR050358">
    <property type="entry name" value="RSE1/DDB1/CFT1"/>
</dbReference>
<evidence type="ECO:0000313" key="7">
    <source>
        <dbReference type="EMBL" id="OUC40467.1"/>
    </source>
</evidence>
<evidence type="ECO:0000256" key="1">
    <source>
        <dbReference type="ARBA" id="ARBA00004123"/>
    </source>
</evidence>
<feature type="domain" description="RSE1/DDB1/CPSF1 C-terminal" evidence="4">
    <location>
        <begin position="1027"/>
        <end position="1360"/>
    </location>
</feature>
<protein>
    <submittedName>
        <fullName evidence="7">CPSF A subunit region</fullName>
    </submittedName>
</protein>
<comment type="subcellular location">
    <subcellularLocation>
        <location evidence="1">Nucleus</location>
    </subcellularLocation>
</comment>
<evidence type="ECO:0000256" key="2">
    <source>
        <dbReference type="ARBA" id="ARBA00023242"/>
    </source>
</evidence>
<accession>A0A1Y3E9D7</accession>
<dbReference type="Pfam" id="PF03178">
    <property type="entry name" value="CPSF_A"/>
    <property type="match status" value="1"/>
</dbReference>
<feature type="domain" description="RSE1/DDB1/CPSF1 first beta-propeller" evidence="5">
    <location>
        <begin position="14"/>
        <end position="407"/>
    </location>
</feature>
<dbReference type="Pfam" id="PF23726">
    <property type="entry name" value="Beta-prop_RSE1_2nd"/>
    <property type="match status" value="1"/>
</dbReference>
<dbReference type="Pfam" id="PF10433">
    <property type="entry name" value="Beta-prop_RSE1_1st"/>
    <property type="match status" value="1"/>
</dbReference>
<proteinExistence type="predicted"/>
<dbReference type="InterPro" id="IPR015943">
    <property type="entry name" value="WD40/YVTN_repeat-like_dom_sf"/>
</dbReference>
<feature type="compositionally biased region" description="Basic and acidic residues" evidence="3">
    <location>
        <begin position="847"/>
        <end position="867"/>
    </location>
</feature>
<dbReference type="EMBL" id="LVZM01022790">
    <property type="protein sequence ID" value="OUC40467.1"/>
    <property type="molecule type" value="Genomic_DNA"/>
</dbReference>
<keyword evidence="2" id="KW-0539">Nucleus</keyword>
<evidence type="ECO:0000259" key="4">
    <source>
        <dbReference type="Pfam" id="PF03178"/>
    </source>
</evidence>
<organism evidence="7 8">
    <name type="scientific">Trichinella nativa</name>
    <dbReference type="NCBI Taxonomy" id="6335"/>
    <lineage>
        <taxon>Eukaryota</taxon>
        <taxon>Metazoa</taxon>
        <taxon>Ecdysozoa</taxon>
        <taxon>Nematoda</taxon>
        <taxon>Enoplea</taxon>
        <taxon>Dorylaimia</taxon>
        <taxon>Trichinellida</taxon>
        <taxon>Trichinellidae</taxon>
        <taxon>Trichinella</taxon>
    </lineage>
</organism>
<dbReference type="GO" id="GO:0005634">
    <property type="term" value="C:nucleus"/>
    <property type="evidence" value="ECO:0007669"/>
    <property type="project" value="UniProtKB-SubCell"/>
</dbReference>
<evidence type="ECO:0000259" key="5">
    <source>
        <dbReference type="Pfam" id="PF10433"/>
    </source>
</evidence>
<reference evidence="7 8" key="1">
    <citation type="submission" date="2015-04" db="EMBL/GenBank/DDBJ databases">
        <title>Draft genome of the roundworm Trichinella nativa.</title>
        <authorList>
            <person name="Mitreva M."/>
        </authorList>
    </citation>
    <scope>NUCLEOTIDE SEQUENCE [LARGE SCALE GENOMIC DNA]</scope>
    <source>
        <strain evidence="7 8">ISS45</strain>
    </source>
</reference>
<evidence type="ECO:0000313" key="8">
    <source>
        <dbReference type="Proteomes" id="UP000243006"/>
    </source>
</evidence>
<name>A0A1Y3E9D7_9BILA</name>
<comment type="caution">
    <text evidence="7">The sequence shown here is derived from an EMBL/GenBank/DDBJ whole genome shotgun (WGS) entry which is preliminary data.</text>
</comment>
<dbReference type="Proteomes" id="UP000243006">
    <property type="component" value="Unassembled WGS sequence"/>
</dbReference>
<feature type="domain" description="RSE1/DDB1/CPSF1 second beta-propeller" evidence="6">
    <location>
        <begin position="516"/>
        <end position="952"/>
    </location>
</feature>